<evidence type="ECO:0000256" key="5">
    <source>
        <dbReference type="ARBA" id="ARBA00023163"/>
    </source>
</evidence>
<keyword evidence="2" id="KW-0805">Transcription regulation</keyword>
<comment type="similarity">
    <text evidence="1">Belongs to the sigma-70 factor family. ECF subfamily.</text>
</comment>
<evidence type="ECO:0000313" key="8">
    <source>
        <dbReference type="EMBL" id="AXL22292.1"/>
    </source>
</evidence>
<evidence type="ECO:0000259" key="7">
    <source>
        <dbReference type="Pfam" id="PF12645"/>
    </source>
</evidence>
<evidence type="ECO:0000256" key="1">
    <source>
        <dbReference type="ARBA" id="ARBA00010641"/>
    </source>
</evidence>
<dbReference type="SUPFAM" id="SSF88659">
    <property type="entry name" value="Sigma3 and sigma4 domains of RNA polymerase sigma factors"/>
    <property type="match status" value="1"/>
</dbReference>
<dbReference type="AlphaFoldDB" id="A0A346B2E9"/>
<dbReference type="Pfam" id="PF08281">
    <property type="entry name" value="Sigma70_r4_2"/>
    <property type="match status" value="1"/>
</dbReference>
<organism evidence="8 9">
    <name type="scientific">Megasphaera stantonii</name>
    <dbReference type="NCBI Taxonomy" id="2144175"/>
    <lineage>
        <taxon>Bacteria</taxon>
        <taxon>Bacillati</taxon>
        <taxon>Bacillota</taxon>
        <taxon>Negativicutes</taxon>
        <taxon>Veillonellales</taxon>
        <taxon>Veillonellaceae</taxon>
        <taxon>Megasphaera</taxon>
    </lineage>
</organism>
<dbReference type="InterPro" id="IPR014284">
    <property type="entry name" value="RNA_pol_sigma-70_dom"/>
</dbReference>
<evidence type="ECO:0000259" key="6">
    <source>
        <dbReference type="Pfam" id="PF08281"/>
    </source>
</evidence>
<evidence type="ECO:0000256" key="4">
    <source>
        <dbReference type="ARBA" id="ARBA00023125"/>
    </source>
</evidence>
<dbReference type="OrthoDB" id="1624276at2"/>
<dbReference type="InterPro" id="IPR013325">
    <property type="entry name" value="RNA_pol_sigma_r2"/>
</dbReference>
<dbReference type="GO" id="GO:0016987">
    <property type="term" value="F:sigma factor activity"/>
    <property type="evidence" value="ECO:0007669"/>
    <property type="project" value="UniProtKB-KW"/>
</dbReference>
<dbReference type="GO" id="GO:0003677">
    <property type="term" value="F:DNA binding"/>
    <property type="evidence" value="ECO:0007669"/>
    <property type="project" value="UniProtKB-KW"/>
</dbReference>
<dbReference type="RefSeq" id="WP_107195559.1">
    <property type="nucleotide sequence ID" value="NZ_CP029462.1"/>
</dbReference>
<protein>
    <submittedName>
        <fullName evidence="8">Sigma-70 family RNA polymerase sigma factor</fullName>
    </submittedName>
</protein>
<name>A0A346B2E9_9FIRM</name>
<keyword evidence="5" id="KW-0804">Transcription</keyword>
<dbReference type="PANTHER" id="PTHR43133:SF8">
    <property type="entry name" value="RNA POLYMERASE SIGMA FACTOR HI_1459-RELATED"/>
    <property type="match status" value="1"/>
</dbReference>
<dbReference type="KEGG" id="meg:DKB62_12370"/>
<gene>
    <name evidence="8" type="ORF">DKB62_12370</name>
</gene>
<dbReference type="InterPro" id="IPR024760">
    <property type="entry name" value="HTH_dom_conjug_TS-like"/>
</dbReference>
<proteinExistence type="inferred from homology"/>
<sequence>MNQTVCQWIERAQKGEEEAVLLILQQFRPLICKYARRHRYCYDSLDEAVSVAQLAILECVHAFDVTCGDEAHKAFRRAVDRVFKKESRRFRTYMEKIETALHIDESAEALGLMGGDEQDPHRQAVVSEVRELVRKCLNNLTEEERRFLRLRCQHDLTYGDVAKRCGLSLSQAHKLTKAAMAKFHEAMGCYGGGEGEVYGALRPDGQL</sequence>
<keyword evidence="3" id="KW-0731">Sigma factor</keyword>
<dbReference type="PANTHER" id="PTHR43133">
    <property type="entry name" value="RNA POLYMERASE ECF-TYPE SIGMA FACTO"/>
    <property type="match status" value="1"/>
</dbReference>
<feature type="domain" description="Helix-turn-helix conjugative transposon-like" evidence="7">
    <location>
        <begin position="9"/>
        <end position="48"/>
    </location>
</feature>
<feature type="domain" description="RNA polymerase sigma factor 70 region 4 type 2" evidence="6">
    <location>
        <begin position="131"/>
        <end position="182"/>
    </location>
</feature>
<dbReference type="InterPro" id="IPR039425">
    <property type="entry name" value="RNA_pol_sigma-70-like"/>
</dbReference>
<evidence type="ECO:0000256" key="2">
    <source>
        <dbReference type="ARBA" id="ARBA00023015"/>
    </source>
</evidence>
<dbReference type="InterPro" id="IPR013324">
    <property type="entry name" value="RNA_pol_sigma_r3/r4-like"/>
</dbReference>
<evidence type="ECO:0000313" key="9">
    <source>
        <dbReference type="Proteomes" id="UP000254337"/>
    </source>
</evidence>
<reference evidence="8 9" key="1">
    <citation type="submission" date="2018-05" db="EMBL/GenBank/DDBJ databases">
        <title>Complete genome sequence of Megasphaera sp. AJH120T, isolated from the ceca of a chicken.</title>
        <authorList>
            <person name="Maki J."/>
            <person name="Looft T."/>
        </authorList>
    </citation>
    <scope>NUCLEOTIDE SEQUENCE [LARGE SCALE GENOMIC DNA]</scope>
    <source>
        <strain evidence="8 9">AJH120</strain>
    </source>
</reference>
<evidence type="ECO:0000256" key="3">
    <source>
        <dbReference type="ARBA" id="ARBA00023082"/>
    </source>
</evidence>
<dbReference type="GO" id="GO:0006352">
    <property type="term" value="P:DNA-templated transcription initiation"/>
    <property type="evidence" value="ECO:0007669"/>
    <property type="project" value="InterPro"/>
</dbReference>
<dbReference type="InterPro" id="IPR013249">
    <property type="entry name" value="RNA_pol_sigma70_r4_t2"/>
</dbReference>
<keyword evidence="4" id="KW-0238">DNA-binding</keyword>
<accession>A0A346B2E9</accession>
<dbReference type="Proteomes" id="UP000254337">
    <property type="component" value="Chromosome"/>
</dbReference>
<dbReference type="EMBL" id="CP029462">
    <property type="protein sequence ID" value="AXL22292.1"/>
    <property type="molecule type" value="Genomic_DNA"/>
</dbReference>
<keyword evidence="9" id="KW-1185">Reference proteome</keyword>
<dbReference type="SUPFAM" id="SSF88946">
    <property type="entry name" value="Sigma2 domain of RNA polymerase sigma factors"/>
    <property type="match status" value="1"/>
</dbReference>
<dbReference type="NCBIfam" id="TIGR02937">
    <property type="entry name" value="sigma70-ECF"/>
    <property type="match status" value="1"/>
</dbReference>
<dbReference type="Pfam" id="PF12645">
    <property type="entry name" value="HTH_16"/>
    <property type="match status" value="1"/>
</dbReference>
<dbReference type="Gene3D" id="1.20.140.160">
    <property type="match status" value="1"/>
</dbReference>